<feature type="transmembrane region" description="Helical" evidence="6">
    <location>
        <begin position="315"/>
        <end position="334"/>
    </location>
</feature>
<evidence type="ECO:0000256" key="4">
    <source>
        <dbReference type="ARBA" id="ARBA00023136"/>
    </source>
</evidence>
<dbReference type="Pfam" id="PF00083">
    <property type="entry name" value="Sugar_tr"/>
    <property type="match status" value="1"/>
</dbReference>
<reference evidence="7" key="1">
    <citation type="submission" date="2015-07" db="EMBL/GenBank/DDBJ databases">
        <title>MeaNS - Measles Nucleotide Surveillance Program.</title>
        <authorList>
            <person name="Tran T."/>
            <person name="Druce J."/>
        </authorList>
    </citation>
    <scope>NUCLEOTIDE SEQUENCE</scope>
    <source>
        <strain evidence="7">UCB-OBI-ISO-001</strain>
        <tissue evidence="7">Gonad</tissue>
    </source>
</reference>
<evidence type="ECO:0000256" key="2">
    <source>
        <dbReference type="ARBA" id="ARBA00022692"/>
    </source>
</evidence>
<feature type="transmembrane region" description="Helical" evidence="6">
    <location>
        <begin position="446"/>
        <end position="469"/>
    </location>
</feature>
<comment type="subcellular location">
    <subcellularLocation>
        <location evidence="1">Membrane</location>
        <topology evidence="1">Multi-pass membrane protein</topology>
    </subcellularLocation>
</comment>
<dbReference type="EMBL" id="KQ416879">
    <property type="protein sequence ID" value="KOF94725.1"/>
    <property type="molecule type" value="Genomic_DNA"/>
</dbReference>
<evidence type="ECO:0008006" key="8">
    <source>
        <dbReference type="Google" id="ProtNLM"/>
    </source>
</evidence>
<feature type="transmembrane region" description="Helical" evidence="6">
    <location>
        <begin position="152"/>
        <end position="179"/>
    </location>
</feature>
<feature type="region of interest" description="Disordered" evidence="5">
    <location>
        <begin position="546"/>
        <end position="572"/>
    </location>
</feature>
<sequence>MIDVDSLFISLKEKGAYQISQYVVCGLSFLPIVLSSLKIVFIGFIPGSKCAALNTSQLQEYGYDSNETHEIAYEACQININSLDGSSKNESLECINGYSYDHDRYISFLSEWDLVCGKAGLAELTQTLYAVGGVVGSLSMPYLCDTRGRKPILVLCGIISLIVSIGSSFSPNYIVFAVLRGLEGIFIQGISVACVTIMLEFLEESLRWVVTNGFVERSKKIIKRASKYNGVDFDRIWGNNMKSSLIPLVSSENKKKTPSKEDLNQQDKVKEGFHTIFKDSLARKISIIVLFIGLTNTLTYYGIYLTSSELAGDHYLNFFLYFRYLIVSSQIVVVSGKFKAFVRDIDNGFIYSITDAPQRRHLLIRYKDVQQWHYSCVYPVCLFFVQSWLTTWEWPMAEFELRTQRTGTDTALHPVPCAKYSASPLPSGGAYFIGTITDGKKKVFSIINTVFSMMGMFGISASNCIMWLYTPEVYPTNLRNIGLGFLAFCDSIGSMISPYFRILMLYVPWLPGTIFAIGTLTSVCLLNFMPETQRLQMPTTMDDVRKQLEAQKRKKKNPSSEENYQDSNLTQA</sequence>
<evidence type="ECO:0000313" key="7">
    <source>
        <dbReference type="EMBL" id="KOF94725.1"/>
    </source>
</evidence>
<dbReference type="GO" id="GO:0022857">
    <property type="term" value="F:transmembrane transporter activity"/>
    <property type="evidence" value="ECO:0007669"/>
    <property type="project" value="InterPro"/>
</dbReference>
<dbReference type="GO" id="GO:0016020">
    <property type="term" value="C:membrane"/>
    <property type="evidence" value="ECO:0007669"/>
    <property type="project" value="UniProtKB-SubCell"/>
</dbReference>
<dbReference type="Gene3D" id="1.20.1250.20">
    <property type="entry name" value="MFS general substrate transporter like domains"/>
    <property type="match status" value="2"/>
</dbReference>
<keyword evidence="3 6" id="KW-1133">Transmembrane helix</keyword>
<feature type="transmembrane region" description="Helical" evidence="6">
    <location>
        <begin position="285"/>
        <end position="303"/>
    </location>
</feature>
<name>A0A0L8I106_OCTBM</name>
<keyword evidence="2 6" id="KW-0812">Transmembrane</keyword>
<keyword evidence="4 6" id="KW-0472">Membrane</keyword>
<feature type="transmembrane region" description="Helical" evidence="6">
    <location>
        <begin position="506"/>
        <end position="528"/>
    </location>
</feature>
<accession>A0A0L8I106</accession>
<dbReference type="PANTHER" id="PTHR24064">
    <property type="entry name" value="SOLUTE CARRIER FAMILY 22 MEMBER"/>
    <property type="match status" value="1"/>
</dbReference>
<evidence type="ECO:0000256" key="5">
    <source>
        <dbReference type="SAM" id="MobiDB-lite"/>
    </source>
</evidence>
<evidence type="ECO:0000256" key="6">
    <source>
        <dbReference type="SAM" id="Phobius"/>
    </source>
</evidence>
<dbReference type="InterPro" id="IPR005828">
    <property type="entry name" value="MFS_sugar_transport-like"/>
</dbReference>
<organism evidence="7">
    <name type="scientific">Octopus bimaculoides</name>
    <name type="common">California two-spotted octopus</name>
    <dbReference type="NCBI Taxonomy" id="37653"/>
    <lineage>
        <taxon>Eukaryota</taxon>
        <taxon>Metazoa</taxon>
        <taxon>Spiralia</taxon>
        <taxon>Lophotrochozoa</taxon>
        <taxon>Mollusca</taxon>
        <taxon>Cephalopoda</taxon>
        <taxon>Coleoidea</taxon>
        <taxon>Octopodiformes</taxon>
        <taxon>Octopoda</taxon>
        <taxon>Incirrata</taxon>
        <taxon>Octopodidae</taxon>
        <taxon>Octopus</taxon>
    </lineage>
</organism>
<feature type="transmembrane region" description="Helical" evidence="6">
    <location>
        <begin position="20"/>
        <end position="45"/>
    </location>
</feature>
<feature type="compositionally biased region" description="Polar residues" evidence="5">
    <location>
        <begin position="560"/>
        <end position="572"/>
    </location>
</feature>
<gene>
    <name evidence="7" type="ORF">OCBIM_22000770mg</name>
</gene>
<proteinExistence type="predicted"/>
<evidence type="ECO:0000256" key="1">
    <source>
        <dbReference type="ARBA" id="ARBA00004141"/>
    </source>
</evidence>
<protein>
    <recommendedName>
        <fullName evidence="8">Major facilitator superfamily (MFS) profile domain-containing protein</fullName>
    </recommendedName>
</protein>
<dbReference type="SUPFAM" id="SSF103473">
    <property type="entry name" value="MFS general substrate transporter"/>
    <property type="match status" value="1"/>
</dbReference>
<feature type="transmembrane region" description="Helical" evidence="6">
    <location>
        <begin position="185"/>
        <end position="202"/>
    </location>
</feature>
<dbReference type="AlphaFoldDB" id="A0A0L8I106"/>
<dbReference type="InterPro" id="IPR036259">
    <property type="entry name" value="MFS_trans_sf"/>
</dbReference>
<evidence type="ECO:0000256" key="3">
    <source>
        <dbReference type="ARBA" id="ARBA00022989"/>
    </source>
</evidence>
<dbReference type="OrthoDB" id="5141738at2759"/>